<gene>
    <name evidence="2" type="ORF">GNI_072280</name>
</gene>
<dbReference type="Proteomes" id="UP000019763">
    <property type="component" value="Unassembled WGS sequence"/>
</dbReference>
<evidence type="ECO:0000313" key="2">
    <source>
        <dbReference type="EMBL" id="EZG67063.1"/>
    </source>
</evidence>
<accession>A0A023B778</accession>
<feature type="region of interest" description="Disordered" evidence="1">
    <location>
        <begin position="454"/>
        <end position="556"/>
    </location>
</feature>
<keyword evidence="3" id="KW-1185">Reference proteome</keyword>
<dbReference type="AlphaFoldDB" id="A0A023B778"/>
<dbReference type="EMBL" id="AFNH02000543">
    <property type="protein sequence ID" value="EZG67063.1"/>
    <property type="molecule type" value="Genomic_DNA"/>
</dbReference>
<evidence type="ECO:0000256" key="1">
    <source>
        <dbReference type="SAM" id="MobiDB-lite"/>
    </source>
</evidence>
<name>A0A023B778_GRENI</name>
<sequence>TLPGPLTAAPETALTAAPETVAPVAASVAPPVLKQPPWLKALDVKGPIAPCPISVRVVEIKEGRRLWLLEPPVLEPVPSPPRIALPTLKHSKPGSASPLVFEPGPSPPRTVTITTARGGPARGGLRPGGVGCDGAVQPGAPERGVASSAETAMKTELASPWRKWAERYWECLKENAYRTLRRSTVRLVSAGRLYTPSLCWPTQLSLNCEVFESEYAAYRALHALLTEVEWRRLSDVKEKAFATCNPRYVELAAVIGMFYDDPFGSVTTRVKELAADYANVRSDERLARRWSRARLNAWINGCLLQCARVPEERLKQFCLRTLLYKPAANRLIYQCYSRYSVSAEQYWERSAQKSDELFSAMLNALPPIQSPEGQMSAAEYARMSNDRRQHVVYSWRTGFAFTTTRPSRVRASGGALDLRLFRGPIASSRRSPPPLDLTAIAQAVARDLRLNEETTPLLDEEPAPPLDEEPAPPLDEEPAPPLDEEPAPRLDVVDHMDTDRVDTDRMDTDLDAESLETDLASDRMETDSDFLDSDFGHSNSECRDADTESTDSDTWRRNSPAASVWWLESDGRGPWAATVGRQRRYSKPQTDAATFPWTRGKNGSERLARARACLAAILRGSEIPPPVSAMYDMATLPGRAGVFPMDTVGDEFRKKWTVPKQRVSKGKGTVGMETGTVLTETMERDRSVAAYWDMTAHLLQAMDLTSSELAEFMLEHWDWPRIEHAIMPRLRGPPLQAHCAARPRTFQQLILQRVLETANLPPTGEHVVSAGPLLCKKRTDRSLLLAFECRPDLPSNNHHTPLVD</sequence>
<dbReference type="RefSeq" id="XP_011130352.1">
    <property type="nucleotide sequence ID" value="XM_011132050.1"/>
</dbReference>
<evidence type="ECO:0000313" key="3">
    <source>
        <dbReference type="Proteomes" id="UP000019763"/>
    </source>
</evidence>
<proteinExistence type="predicted"/>
<feature type="non-terminal residue" evidence="2">
    <location>
        <position position="1"/>
    </location>
</feature>
<comment type="caution">
    <text evidence="2">The sequence shown here is derived from an EMBL/GenBank/DDBJ whole genome shotgun (WGS) entry which is preliminary data.</text>
</comment>
<dbReference type="VEuPathDB" id="CryptoDB:GNI_072280"/>
<dbReference type="GeneID" id="22912637"/>
<protein>
    <submittedName>
        <fullName evidence="2">Uncharacterized protein</fullName>
    </submittedName>
</protein>
<reference evidence="2" key="1">
    <citation type="submission" date="2013-12" db="EMBL/GenBank/DDBJ databases">
        <authorList>
            <person name="Omoto C.K."/>
            <person name="Sibley D."/>
            <person name="Venepally P."/>
            <person name="Hadjithomas M."/>
            <person name="Karamycheva S."/>
            <person name="Brunk B."/>
            <person name="Roos D."/>
            <person name="Caler E."/>
            <person name="Lorenzi H."/>
        </authorList>
    </citation>
    <scope>NUCLEOTIDE SEQUENCE</scope>
</reference>
<feature type="compositionally biased region" description="Acidic residues" evidence="1">
    <location>
        <begin position="458"/>
        <end position="485"/>
    </location>
</feature>
<feature type="compositionally biased region" description="Basic and acidic residues" evidence="1">
    <location>
        <begin position="486"/>
        <end position="508"/>
    </location>
</feature>
<organism evidence="2 3">
    <name type="scientific">Gregarina niphandrodes</name>
    <name type="common">Septate eugregarine</name>
    <dbReference type="NCBI Taxonomy" id="110365"/>
    <lineage>
        <taxon>Eukaryota</taxon>
        <taxon>Sar</taxon>
        <taxon>Alveolata</taxon>
        <taxon>Apicomplexa</taxon>
        <taxon>Conoidasida</taxon>
        <taxon>Gregarinasina</taxon>
        <taxon>Eugregarinorida</taxon>
        <taxon>Gregarinidae</taxon>
        <taxon>Gregarina</taxon>
    </lineage>
</organism>